<protein>
    <submittedName>
        <fullName evidence="1">Uncharacterized protein</fullName>
    </submittedName>
</protein>
<dbReference type="Proteomes" id="UP000012313">
    <property type="component" value="Unassembled WGS sequence"/>
</dbReference>
<proteinExistence type="predicted"/>
<dbReference type="AlphaFoldDB" id="N1WRL0"/>
<gene>
    <name evidence="1" type="ORF">LEP1GSC060_0195</name>
</gene>
<evidence type="ECO:0000313" key="1">
    <source>
        <dbReference type="EMBL" id="EMY79774.1"/>
    </source>
</evidence>
<keyword evidence="2" id="KW-1185">Reference proteome</keyword>
<dbReference type="STRING" id="1218598.LEP1GSC060_0195"/>
<dbReference type="EMBL" id="AOHC02000004">
    <property type="protein sequence ID" value="EMY79774.1"/>
    <property type="molecule type" value="Genomic_DNA"/>
</dbReference>
<sequence length="77" mass="8749">MTPTRTVDKVRIKAFLNCPFQTKSIDKNESDISITKLGRYVTWSKKKQNVIPGKTKVTTLKTNKYKALTLKIDDSCA</sequence>
<comment type="caution">
    <text evidence="1">The sequence shown here is derived from an EMBL/GenBank/DDBJ whole genome shotgun (WGS) entry which is preliminary data.</text>
</comment>
<evidence type="ECO:0000313" key="2">
    <source>
        <dbReference type="Proteomes" id="UP000012313"/>
    </source>
</evidence>
<reference evidence="1" key="1">
    <citation type="submission" date="2013-03" db="EMBL/GenBank/DDBJ databases">
        <authorList>
            <person name="Harkins D.M."/>
            <person name="Durkin A.S."/>
            <person name="Brinkac L.M."/>
            <person name="Haft D.H."/>
            <person name="Selengut J.D."/>
            <person name="Sanka R."/>
            <person name="DePew J."/>
            <person name="Purushe J."/>
            <person name="Hartskeerl R.A."/>
            <person name="Ahmed A."/>
            <person name="van der Linden H."/>
            <person name="Goris M.G.A."/>
            <person name="Vinetz J.M."/>
            <person name="Sutton G.G."/>
            <person name="Nierman W.C."/>
            <person name="Fouts D.E."/>
        </authorList>
    </citation>
    <scope>NUCLEOTIDE SEQUENCE [LARGE SCALE GENOMIC DNA]</scope>
    <source>
        <strain evidence="1">ICFT</strain>
    </source>
</reference>
<accession>N1WRL0</accession>
<name>N1WRL0_9LEPT</name>
<organism evidence="1 2">
    <name type="scientific">Leptospira weilii serovar Ranarum str. ICFT</name>
    <dbReference type="NCBI Taxonomy" id="1218598"/>
    <lineage>
        <taxon>Bacteria</taxon>
        <taxon>Pseudomonadati</taxon>
        <taxon>Spirochaetota</taxon>
        <taxon>Spirochaetia</taxon>
        <taxon>Leptospirales</taxon>
        <taxon>Leptospiraceae</taxon>
        <taxon>Leptospira</taxon>
    </lineage>
</organism>